<dbReference type="InterPro" id="IPR050834">
    <property type="entry name" value="Glycosyltransf_2"/>
</dbReference>
<dbReference type="Proteomes" id="UP001057498">
    <property type="component" value="Chromosome"/>
</dbReference>
<evidence type="ECO:0000313" key="2">
    <source>
        <dbReference type="EMBL" id="BDI04937.1"/>
    </source>
</evidence>
<proteinExistence type="predicted"/>
<evidence type="ECO:0000313" key="3">
    <source>
        <dbReference type="Proteomes" id="UP001057498"/>
    </source>
</evidence>
<protein>
    <submittedName>
        <fullName evidence="2">Colanic acid biosynthesis glycosyltransferase WcaE</fullName>
    </submittedName>
</protein>
<dbReference type="InterPro" id="IPR029044">
    <property type="entry name" value="Nucleotide-diphossugar_trans"/>
</dbReference>
<sequence length="255" mass="28722">MRPNPLFSVITVCYNDLANLKRTAASVLEQSCKDFEWLVVDGGSRDGTPDWLAQLPPGQCVWSSERDAGIFDAMNKGCDQARGQYLVFMNSGDLFFNPRVLELVSEAIRSQPGAQLLYGDSVDETADGHGTLRHARHHDGYQLGMFAQHQAMFFRASPLRYRTDRPITADYAYIGEHIQAAQDPVRIVKLDFAVCRFLLGGLNEKARFAALREDYRTRIDVFGMNRPKAAVLYAAHYAHTWLKRHSPGIATALRR</sequence>
<dbReference type="Gene3D" id="3.90.550.10">
    <property type="entry name" value="Spore Coat Polysaccharide Biosynthesis Protein SpsA, Chain A"/>
    <property type="match status" value="1"/>
</dbReference>
<dbReference type="Pfam" id="PF00535">
    <property type="entry name" value="Glycos_transf_2"/>
    <property type="match status" value="1"/>
</dbReference>
<dbReference type="PANTHER" id="PTHR43685">
    <property type="entry name" value="GLYCOSYLTRANSFERASE"/>
    <property type="match status" value="1"/>
</dbReference>
<feature type="domain" description="Glycosyltransferase 2-like" evidence="1">
    <location>
        <begin position="8"/>
        <end position="154"/>
    </location>
</feature>
<name>A0ABM7YKP0_9BURK</name>
<accession>A0ABM7YKP0</accession>
<evidence type="ECO:0000259" key="1">
    <source>
        <dbReference type="Pfam" id="PF00535"/>
    </source>
</evidence>
<dbReference type="PANTHER" id="PTHR43685:SF2">
    <property type="entry name" value="GLYCOSYLTRANSFERASE 2-LIKE DOMAIN-CONTAINING PROTEIN"/>
    <property type="match status" value="1"/>
</dbReference>
<dbReference type="EMBL" id="AP025730">
    <property type="protein sequence ID" value="BDI04937.1"/>
    <property type="molecule type" value="Genomic_DNA"/>
</dbReference>
<dbReference type="RefSeq" id="WP_251973019.1">
    <property type="nucleotide sequence ID" value="NZ_AP025730.1"/>
</dbReference>
<dbReference type="SUPFAM" id="SSF53448">
    <property type="entry name" value="Nucleotide-diphospho-sugar transferases"/>
    <property type="match status" value="1"/>
</dbReference>
<reference evidence="2" key="1">
    <citation type="submission" date="2022-04" db="EMBL/GenBank/DDBJ databases">
        <title>Whole genome sequence of Sphaerotilus sp. FB-5.</title>
        <authorList>
            <person name="Takeda M."/>
            <person name="Narihara S."/>
            <person name="Akimoto M."/>
            <person name="Akimoto R."/>
            <person name="Nishiyashiki S."/>
            <person name="Murakami T."/>
        </authorList>
    </citation>
    <scope>NUCLEOTIDE SEQUENCE</scope>
    <source>
        <strain evidence="2">FB-5</strain>
    </source>
</reference>
<dbReference type="CDD" id="cd06433">
    <property type="entry name" value="GT_2_WfgS_like"/>
    <property type="match status" value="1"/>
</dbReference>
<gene>
    <name evidence="2" type="ORF">CATMQ487_19070</name>
</gene>
<dbReference type="InterPro" id="IPR001173">
    <property type="entry name" value="Glyco_trans_2-like"/>
</dbReference>
<organism evidence="2 3">
    <name type="scientific">Sphaerotilus microaerophilus</name>
    <dbReference type="NCBI Taxonomy" id="2914710"/>
    <lineage>
        <taxon>Bacteria</taxon>
        <taxon>Pseudomonadati</taxon>
        <taxon>Pseudomonadota</taxon>
        <taxon>Betaproteobacteria</taxon>
        <taxon>Burkholderiales</taxon>
        <taxon>Sphaerotilaceae</taxon>
        <taxon>Sphaerotilus</taxon>
    </lineage>
</organism>
<keyword evidence="3" id="KW-1185">Reference proteome</keyword>